<dbReference type="Pfam" id="PF11236">
    <property type="entry name" value="DUF3037"/>
    <property type="match status" value="1"/>
</dbReference>
<gene>
    <name evidence="1" type="ORF">CLV35_1292</name>
</gene>
<sequence length="290" mass="31394">MSRFSYSLVRCVPDPRTGEFVNVGAIAGSAEAGEWAVRQVSSEARVRKLAGPRELEAVHGFLARVGEQVDIQMELDAGDVNESLPASWLEDLHHDHRNVVQLSPPAVVAASSAESALDLIFERMLIDPVSQPRDFVDKKKVVSGLRAAYKRASIADDLVKTRVDLFVGDHLRAPLDFAIANGVALQLTQAWSFQRASVDQVTTEVKAWGYALARLREGAAARVVGVGGHVSSLAPEVDLEVVVALPKTKDQEAAYEEATQVFNQLDASVRPLDEVDFVSAKAAELVAAHH</sequence>
<dbReference type="InterPro" id="IPR021398">
    <property type="entry name" value="DUF3037"/>
</dbReference>
<evidence type="ECO:0000313" key="2">
    <source>
        <dbReference type="Proteomes" id="UP000281955"/>
    </source>
</evidence>
<protein>
    <recommendedName>
        <fullName evidence="3">DUF3037 family protein</fullName>
    </recommendedName>
</protein>
<reference evidence="1 2" key="1">
    <citation type="submission" date="2018-10" db="EMBL/GenBank/DDBJ databases">
        <title>Genomic Encyclopedia of Archaeal and Bacterial Type Strains, Phase II (KMG-II): from individual species to whole genera.</title>
        <authorList>
            <person name="Goeker M."/>
        </authorList>
    </citation>
    <scope>NUCLEOTIDE SEQUENCE [LARGE SCALE GENOMIC DNA]</scope>
    <source>
        <strain evidence="1 2">RP-AC37</strain>
    </source>
</reference>
<name>A0A420XRT7_9ACTN</name>
<dbReference type="RefSeq" id="WP_183061792.1">
    <property type="nucleotide sequence ID" value="NZ_RBWV01000010.1"/>
</dbReference>
<comment type="caution">
    <text evidence="1">The sequence shown here is derived from an EMBL/GenBank/DDBJ whole genome shotgun (WGS) entry which is preliminary data.</text>
</comment>
<evidence type="ECO:0000313" key="1">
    <source>
        <dbReference type="EMBL" id="RKS77598.1"/>
    </source>
</evidence>
<dbReference type="InParanoid" id="A0A420XRT7"/>
<dbReference type="Proteomes" id="UP000281955">
    <property type="component" value="Unassembled WGS sequence"/>
</dbReference>
<dbReference type="AlphaFoldDB" id="A0A420XRT7"/>
<proteinExistence type="predicted"/>
<evidence type="ECO:0008006" key="3">
    <source>
        <dbReference type="Google" id="ProtNLM"/>
    </source>
</evidence>
<organism evidence="1 2">
    <name type="scientific">Motilibacter peucedani</name>
    <dbReference type="NCBI Taxonomy" id="598650"/>
    <lineage>
        <taxon>Bacteria</taxon>
        <taxon>Bacillati</taxon>
        <taxon>Actinomycetota</taxon>
        <taxon>Actinomycetes</taxon>
        <taxon>Motilibacterales</taxon>
        <taxon>Motilibacteraceae</taxon>
        <taxon>Motilibacter</taxon>
    </lineage>
</organism>
<accession>A0A420XRT7</accession>
<keyword evidence="2" id="KW-1185">Reference proteome</keyword>
<dbReference type="EMBL" id="RBWV01000010">
    <property type="protein sequence ID" value="RKS77598.1"/>
    <property type="molecule type" value="Genomic_DNA"/>
</dbReference>